<name>A0A3P8XDH4_ESOLU</name>
<dbReference type="CDD" id="cd07067">
    <property type="entry name" value="HP_PGM_like"/>
    <property type="match status" value="1"/>
</dbReference>
<dbReference type="GeneTree" id="ENSGT00940000163946"/>
<dbReference type="STRING" id="8010.ENSELUP00000002659"/>
<dbReference type="PANTHER" id="PTHR46517">
    <property type="entry name" value="FRUCTOSE-2,6-BISPHOSPHATASE TIGAR"/>
    <property type="match status" value="1"/>
</dbReference>
<dbReference type="InterPro" id="IPR013078">
    <property type="entry name" value="His_Pase_superF_clade-1"/>
</dbReference>
<feature type="binding site" evidence="2">
    <location>
        <position position="102"/>
    </location>
    <ligand>
        <name>substrate</name>
    </ligand>
</feature>
<dbReference type="InterPro" id="IPR029033">
    <property type="entry name" value="His_PPase_superfam"/>
</dbReference>
<feature type="region of interest" description="Disordered" evidence="3">
    <location>
        <begin position="1"/>
        <end position="20"/>
    </location>
</feature>
<dbReference type="InterPro" id="IPR051695">
    <property type="entry name" value="Phosphoglycerate_Mutase"/>
</dbReference>
<dbReference type="Bgee" id="ENSELUG00000003991">
    <property type="expression patterns" value="Expressed in heart and 15 other cell types or tissues"/>
</dbReference>
<organism evidence="4 5">
    <name type="scientific">Esox lucius</name>
    <name type="common">Northern pike</name>
    <dbReference type="NCBI Taxonomy" id="8010"/>
    <lineage>
        <taxon>Eukaryota</taxon>
        <taxon>Metazoa</taxon>
        <taxon>Chordata</taxon>
        <taxon>Craniata</taxon>
        <taxon>Vertebrata</taxon>
        <taxon>Euteleostomi</taxon>
        <taxon>Actinopterygii</taxon>
        <taxon>Neopterygii</taxon>
        <taxon>Teleostei</taxon>
        <taxon>Protacanthopterygii</taxon>
        <taxon>Esociformes</taxon>
        <taxon>Esocidae</taxon>
        <taxon>Esox</taxon>
    </lineage>
</organism>
<dbReference type="GO" id="GO:0045820">
    <property type="term" value="P:negative regulation of glycolytic process"/>
    <property type="evidence" value="ECO:0007669"/>
    <property type="project" value="TreeGrafter"/>
</dbReference>
<dbReference type="GeneID" id="105020241"/>
<dbReference type="PANTHER" id="PTHR46517:SF2">
    <property type="entry name" value="FRUCTOSE-2,6-BISPHOSPHATASE TIGAR B"/>
    <property type="match status" value="1"/>
</dbReference>
<accession>A0A3P8XDH4</accession>
<evidence type="ECO:0000256" key="3">
    <source>
        <dbReference type="SAM" id="MobiDB-lite"/>
    </source>
</evidence>
<dbReference type="GO" id="GO:0004331">
    <property type="term" value="F:fructose-2,6-bisphosphate 2-phosphatase activity"/>
    <property type="evidence" value="ECO:0007669"/>
    <property type="project" value="TreeGrafter"/>
</dbReference>
<dbReference type="OrthoDB" id="354304at2759"/>
<reference evidence="4" key="2">
    <citation type="submission" date="2020-02" db="EMBL/GenBank/DDBJ databases">
        <title>Esox lucius (northern pike) genome, fEsoLuc1, primary haplotype.</title>
        <authorList>
            <person name="Myers G."/>
            <person name="Karagic N."/>
            <person name="Meyer A."/>
            <person name="Pippel M."/>
            <person name="Reichard M."/>
            <person name="Winkler S."/>
            <person name="Tracey A."/>
            <person name="Sims Y."/>
            <person name="Howe K."/>
            <person name="Rhie A."/>
            <person name="Formenti G."/>
            <person name="Durbin R."/>
            <person name="Fedrigo O."/>
            <person name="Jarvis E.D."/>
        </authorList>
    </citation>
    <scope>NUCLEOTIDE SEQUENCE [LARGE SCALE GENOMIC DNA]</scope>
</reference>
<dbReference type="Ensembl" id="ENSELUT00000015334.3">
    <property type="protein sequence ID" value="ENSELUP00000002659.2"/>
    <property type="gene ID" value="ENSELUG00000003991.3"/>
</dbReference>
<dbReference type="KEGG" id="els:105020241"/>
<dbReference type="CTD" id="393160"/>
<evidence type="ECO:0000256" key="1">
    <source>
        <dbReference type="ARBA" id="ARBA00022801"/>
    </source>
</evidence>
<feature type="binding site" evidence="2">
    <location>
        <position position="63"/>
    </location>
    <ligand>
        <name>substrate</name>
    </ligand>
</feature>
<reference evidence="4" key="3">
    <citation type="submission" date="2025-08" db="UniProtKB">
        <authorList>
            <consortium name="Ensembl"/>
        </authorList>
    </citation>
    <scope>IDENTIFICATION</scope>
</reference>
<dbReference type="Proteomes" id="UP000265140">
    <property type="component" value="Chromosome 23"/>
</dbReference>
<keyword evidence="1" id="KW-0378">Hydrolase</keyword>
<dbReference type="Pfam" id="PF00300">
    <property type="entry name" value="His_Phos_1"/>
    <property type="match status" value="1"/>
</dbReference>
<dbReference type="SUPFAM" id="SSF53254">
    <property type="entry name" value="Phosphoglycerate mutase-like"/>
    <property type="match status" value="1"/>
</dbReference>
<protein>
    <recommendedName>
        <fullName evidence="6">Fructose-2,6-bisphosphatase TIGAR B</fullName>
    </recommendedName>
</protein>
<dbReference type="AlphaFoldDB" id="A0A3P8XDH4"/>
<sequence length="273" mass="29946">MLSTATVMRPNKNGETQYNKDKLLQGQGVDTPLSEPGQLQAQAAGLYLRDIRFSNVFVSNLQRARQTAEIIMRNNIHSSEVEMVFDPLLRERGFGIAEGRPKEDLKNMANASGQSCRDYTPPGGETLEQVRLRCKKFLKALYQRMVDDHCSSGQGHAAVGTEAGAGAAVSETDVPPAGLPDDGMEGIHLHALVVSHGAYIRVAVRHFVEDLQCTLPQVQRMSQVFSACPNTGISRFILTLSPGESGPVPSAVRCVFTNRRDHLTSRDICYIKH</sequence>
<dbReference type="Gene3D" id="3.40.50.1240">
    <property type="entry name" value="Phosphoglycerate mutase-like"/>
    <property type="match status" value="1"/>
</dbReference>
<dbReference type="InParanoid" id="A0A3P8XDH4"/>
<evidence type="ECO:0000313" key="4">
    <source>
        <dbReference type="Ensembl" id="ENSELUP00000002659.2"/>
    </source>
</evidence>
<dbReference type="FunCoup" id="A0A3P8XDH4">
    <property type="interactions" value="70"/>
</dbReference>
<keyword evidence="5" id="KW-1185">Reference proteome</keyword>
<evidence type="ECO:0000313" key="5">
    <source>
        <dbReference type="Proteomes" id="UP000265140"/>
    </source>
</evidence>
<dbReference type="GO" id="GO:0043456">
    <property type="term" value="P:regulation of pentose-phosphate shunt"/>
    <property type="evidence" value="ECO:0007669"/>
    <property type="project" value="TreeGrafter"/>
</dbReference>
<dbReference type="RefSeq" id="XP_010885404.2">
    <property type="nucleotide sequence ID" value="XM_010887102.3"/>
</dbReference>
<dbReference type="SMART" id="SM00855">
    <property type="entry name" value="PGAM"/>
    <property type="match status" value="1"/>
</dbReference>
<evidence type="ECO:0008006" key="6">
    <source>
        <dbReference type="Google" id="ProtNLM"/>
    </source>
</evidence>
<reference evidence="4" key="4">
    <citation type="submission" date="2025-09" db="UniProtKB">
        <authorList>
            <consortium name="Ensembl"/>
        </authorList>
    </citation>
    <scope>IDENTIFICATION</scope>
</reference>
<dbReference type="OMA" id="CRDFTPP"/>
<proteinExistence type="predicted"/>
<reference evidence="5" key="1">
    <citation type="journal article" date="2014" name="PLoS ONE">
        <title>The genome and linkage map of the northern pike (Esox lucius): conserved synteny revealed between the salmonid sister group and the Neoteleostei.</title>
        <authorList>
            <person name="Rondeau E.B."/>
            <person name="Minkley D.R."/>
            <person name="Leong J.S."/>
            <person name="Messmer A.M."/>
            <person name="Jantzen J.R."/>
            <person name="von Schalburg K.R."/>
            <person name="Lemon C."/>
            <person name="Bird N.H."/>
            <person name="Koop B.F."/>
        </authorList>
    </citation>
    <scope>NUCLEOTIDE SEQUENCE</scope>
</reference>
<evidence type="ECO:0000256" key="2">
    <source>
        <dbReference type="PIRSR" id="PIRSR613078-2"/>
    </source>
</evidence>
<dbReference type="GO" id="GO:0005829">
    <property type="term" value="C:cytosol"/>
    <property type="evidence" value="ECO:0007669"/>
    <property type="project" value="TreeGrafter"/>
</dbReference>